<accession>A0ACB5T6C0</accession>
<organism evidence="1 2">
    <name type="scientific">Ambrosiozyma monospora</name>
    <name type="common">Yeast</name>
    <name type="synonym">Endomycopsis monosporus</name>
    <dbReference type="NCBI Taxonomy" id="43982"/>
    <lineage>
        <taxon>Eukaryota</taxon>
        <taxon>Fungi</taxon>
        <taxon>Dikarya</taxon>
        <taxon>Ascomycota</taxon>
        <taxon>Saccharomycotina</taxon>
        <taxon>Pichiomycetes</taxon>
        <taxon>Pichiales</taxon>
        <taxon>Pichiaceae</taxon>
        <taxon>Ambrosiozyma</taxon>
    </lineage>
</organism>
<evidence type="ECO:0000313" key="1">
    <source>
        <dbReference type="EMBL" id="GME82466.1"/>
    </source>
</evidence>
<dbReference type="Proteomes" id="UP001165064">
    <property type="component" value="Unassembled WGS sequence"/>
</dbReference>
<sequence>MVDKEEYLQPGFKASSLTVPQLRSVLADYNIPYNPSGKKQELVALFDEHIGANSEKLLKEFTDALKAHSEVEIVEVKPTRNARPRRRTPPKKEEVSIVLSTSDNDEEVDNDDSGDADFSVHSSVNSFQQDLSPVMPSKVVNLSPILSPKHEKSSIPLKRSAISEPSTKSKKKQLRRRTPVKSDDSMDSASPPPAARGHKGLKSDPADDSTSSVHNSITKIELPLSSPRQERTQTPNRSSSKYFEITADSITQNNDLTDDERLSPIGTPIKEFLTPKRPKSTLSTQKSKNLKKEEDLEKLIAEFEVDADHKAQKTTIFTSSSSAATPKSATKLIPKNIRSRTSRKTVTPHKREFSTKGVLSSPTSAATNKQLQRKVKTSDSKAADLVQIPSQKTPTKEVKKQVSTPPSTNKITTLAQSNTTTPSQRAKTPSKTTSPAKKITVDSASKAISENRFKHTGPNKKLFSQDTKLPVPSNGSKSISFDETTKR</sequence>
<keyword evidence="2" id="KW-1185">Reference proteome</keyword>
<evidence type="ECO:0000313" key="2">
    <source>
        <dbReference type="Proteomes" id="UP001165064"/>
    </source>
</evidence>
<gene>
    <name evidence="1" type="ORF">Amon02_000554000</name>
</gene>
<reference evidence="1" key="1">
    <citation type="submission" date="2023-04" db="EMBL/GenBank/DDBJ databases">
        <title>Ambrosiozyma monospora NBRC 10751.</title>
        <authorList>
            <person name="Ichikawa N."/>
            <person name="Sato H."/>
            <person name="Tonouchi N."/>
        </authorList>
    </citation>
    <scope>NUCLEOTIDE SEQUENCE</scope>
    <source>
        <strain evidence="1">NBRC 10751</strain>
    </source>
</reference>
<comment type="caution">
    <text evidence="1">The sequence shown here is derived from an EMBL/GenBank/DDBJ whole genome shotgun (WGS) entry which is preliminary data.</text>
</comment>
<dbReference type="EMBL" id="BSXS01004104">
    <property type="protein sequence ID" value="GME82466.1"/>
    <property type="molecule type" value="Genomic_DNA"/>
</dbReference>
<name>A0ACB5T6C0_AMBMO</name>
<proteinExistence type="predicted"/>
<protein>
    <submittedName>
        <fullName evidence="1">Unnamed protein product</fullName>
    </submittedName>
</protein>